<keyword evidence="2" id="KW-1185">Reference proteome</keyword>
<evidence type="ECO:0000313" key="1">
    <source>
        <dbReference type="EMBL" id="KXZ41248.1"/>
    </source>
</evidence>
<dbReference type="Proteomes" id="UP000075714">
    <property type="component" value="Unassembled WGS sequence"/>
</dbReference>
<protein>
    <recommendedName>
        <fullName evidence="3">SF3 helicase domain-containing protein</fullName>
    </recommendedName>
</protein>
<reference evidence="2" key="1">
    <citation type="journal article" date="2016" name="Nat. Commun.">
        <title>The Gonium pectorale genome demonstrates co-option of cell cycle regulation during the evolution of multicellularity.</title>
        <authorList>
            <person name="Hanschen E.R."/>
            <person name="Marriage T.N."/>
            <person name="Ferris P.J."/>
            <person name="Hamaji T."/>
            <person name="Toyoda A."/>
            <person name="Fujiyama A."/>
            <person name="Neme R."/>
            <person name="Noguchi H."/>
            <person name="Minakuchi Y."/>
            <person name="Suzuki M."/>
            <person name="Kawai-Toyooka H."/>
            <person name="Smith D.R."/>
            <person name="Sparks H."/>
            <person name="Anderson J."/>
            <person name="Bakaric R."/>
            <person name="Luria V."/>
            <person name="Karger A."/>
            <person name="Kirschner M.W."/>
            <person name="Durand P.M."/>
            <person name="Michod R.E."/>
            <person name="Nozaki H."/>
            <person name="Olson B.J."/>
        </authorList>
    </citation>
    <scope>NUCLEOTIDE SEQUENCE [LARGE SCALE GENOMIC DNA]</scope>
    <source>
        <strain evidence="2">NIES-2863</strain>
    </source>
</reference>
<proteinExistence type="predicted"/>
<evidence type="ECO:0008006" key="3">
    <source>
        <dbReference type="Google" id="ProtNLM"/>
    </source>
</evidence>
<sequence>MPAGWSYSAAVSAEHRPELLRFLKTLFPVAEERWLVLGYFASLLTGHRYAKKFLVLMDKRCGNNGKSSLLALMELFFGGDGAYSCRSTKFVSASEELKKHMILDDALLKQLTGGSGILVSGRRFHSNERYSFLWQAGIVLVFNEGDCPQFDPADTAFMERMMVAPMRSKFVGRDEFRRLQVDDEGGMEPWTFEVMYDVNKKFPLWLSVLADVLREHRLDPDEFSRLPQ</sequence>
<accession>A0A150FUJ5</accession>
<gene>
    <name evidence="1" type="ORF">GPECTOR_607g686</name>
</gene>
<dbReference type="OrthoDB" id="2375545at2759"/>
<comment type="caution">
    <text evidence="1">The sequence shown here is derived from an EMBL/GenBank/DDBJ whole genome shotgun (WGS) entry which is preliminary data.</text>
</comment>
<name>A0A150FUJ5_GONPE</name>
<dbReference type="AlphaFoldDB" id="A0A150FUJ5"/>
<evidence type="ECO:0000313" key="2">
    <source>
        <dbReference type="Proteomes" id="UP000075714"/>
    </source>
</evidence>
<organism evidence="1 2">
    <name type="scientific">Gonium pectorale</name>
    <name type="common">Green alga</name>
    <dbReference type="NCBI Taxonomy" id="33097"/>
    <lineage>
        <taxon>Eukaryota</taxon>
        <taxon>Viridiplantae</taxon>
        <taxon>Chlorophyta</taxon>
        <taxon>core chlorophytes</taxon>
        <taxon>Chlorophyceae</taxon>
        <taxon>CS clade</taxon>
        <taxon>Chlamydomonadales</taxon>
        <taxon>Volvocaceae</taxon>
        <taxon>Gonium</taxon>
    </lineage>
</organism>
<dbReference type="EMBL" id="LSYV01000604">
    <property type="protein sequence ID" value="KXZ41248.1"/>
    <property type="molecule type" value="Genomic_DNA"/>
</dbReference>